<feature type="region of interest" description="Disordered" evidence="3">
    <location>
        <begin position="114"/>
        <end position="182"/>
    </location>
</feature>
<dbReference type="PANTHER" id="PTHR46363:SF1">
    <property type="entry name" value="DEOXYRIBONUCLEASE TATDN2-RELATED"/>
    <property type="match status" value="1"/>
</dbReference>
<dbReference type="Pfam" id="PF01026">
    <property type="entry name" value="TatD_DNase"/>
    <property type="match status" value="1"/>
</dbReference>
<dbReference type="EMBL" id="CAJNYD010004970">
    <property type="protein sequence ID" value="CAF3653405.1"/>
    <property type="molecule type" value="Genomic_DNA"/>
</dbReference>
<evidence type="ECO:0000313" key="6">
    <source>
        <dbReference type="Proteomes" id="UP000663833"/>
    </source>
</evidence>
<gene>
    <name evidence="5" type="ORF">HFQ381_LOCUS26104</name>
    <name evidence="4" type="ORF">LUA448_LOCUS33103</name>
</gene>
<evidence type="ECO:0000256" key="2">
    <source>
        <dbReference type="ARBA" id="ARBA00022801"/>
    </source>
</evidence>
<comment type="similarity">
    <text evidence="1">Belongs to the metallo-dependent hydrolases superfamily. TatD-type hydrolase family.</text>
</comment>
<feature type="compositionally biased region" description="Basic and acidic residues" evidence="3">
    <location>
        <begin position="114"/>
        <end position="144"/>
    </location>
</feature>
<feature type="compositionally biased region" description="Basic and acidic residues" evidence="3">
    <location>
        <begin position="66"/>
        <end position="81"/>
    </location>
</feature>
<proteinExistence type="inferred from homology"/>
<dbReference type="InterPro" id="IPR018228">
    <property type="entry name" value="DNase_TatD-rel_CS"/>
</dbReference>
<sequence>MSSETHTSPEKIKKRPSVSSKCLLTIKSIVTQNVSANSSNKTRGIRSPISATAPLPLVDSFVSTKDSNKHSDNVKEIDERNRKKPQIVSTRRIVIDSKNNFDLKKASDREIITTNGHDRTKFENEKSKLSSTELSRRSISKTEQENIQTSSSSISDKESKSEQNSSQISVPMNKKEPSNIPPLPLNSSVYSLGSYSSANHIKPLLSSFPTQSSNRINEEYIAQLCHIIESSTSSNETKPDEGSTHRSQSIPIHRFDSTSPSISTIDEDDDNFNGPIAIVNSSLNMPPDSTNSNQPMKSRLSDRSEKEYHNNRKMTINNHSQYSAPNPHCSTSYTRLPHALRNMSPAFNHSSQSGTIRPLINTARPIRRQYPQFESVRTPVHKSLSLTQQQSPSTIPSEVFNCCQTENISLTTESITIKRNSRQRNSQQSTSIETSLNESEARSNYFRNVANIREIMINASNRLTKDIGSISTLPIVDTHCHFDLIFDRLRIKHNDLKQYFKDYSEYYPSGLSFELAIQVFWRPKQLSESNWTTWFSRYLDDERIYGACGIHPHWSSAWDETSAADIERCLMHPKIVAIGEIGLDFGPKNTCLVHEQCRAFEEQLKLAAKWLKPIVIHSRDAYEQTFQLLKKYLQSDHKIHLHCFVGTMDDVNLFTSYFTEIKFGFTPIITRYNFLHTTIQQLELTQILSETDSPYFTPDELSPFSRCAHPGMVYSVVEMVAQLRHLPVMDVACQLRENARHIYGV</sequence>
<dbReference type="InterPro" id="IPR032466">
    <property type="entry name" value="Metal_Hydrolase"/>
</dbReference>
<dbReference type="PROSITE" id="PS01137">
    <property type="entry name" value="TATD_1"/>
    <property type="match status" value="1"/>
</dbReference>
<dbReference type="Proteomes" id="UP000663833">
    <property type="component" value="Unassembled WGS sequence"/>
</dbReference>
<evidence type="ECO:0000256" key="1">
    <source>
        <dbReference type="ARBA" id="ARBA00009275"/>
    </source>
</evidence>
<name>A0A818R813_9BILA</name>
<dbReference type="EMBL" id="CAJOBO010003057">
    <property type="protein sequence ID" value="CAF4479209.1"/>
    <property type="molecule type" value="Genomic_DNA"/>
</dbReference>
<protein>
    <submittedName>
        <fullName evidence="4">Uncharacterized protein</fullName>
    </submittedName>
</protein>
<dbReference type="GO" id="GO:0016788">
    <property type="term" value="F:hydrolase activity, acting on ester bonds"/>
    <property type="evidence" value="ECO:0007669"/>
    <property type="project" value="InterPro"/>
</dbReference>
<dbReference type="Proteomes" id="UP000663851">
    <property type="component" value="Unassembled WGS sequence"/>
</dbReference>
<feature type="compositionally biased region" description="Polar residues" evidence="3">
    <location>
        <begin position="279"/>
        <end position="296"/>
    </location>
</feature>
<evidence type="ECO:0000313" key="5">
    <source>
        <dbReference type="EMBL" id="CAF4479209.1"/>
    </source>
</evidence>
<feature type="compositionally biased region" description="Low complexity" evidence="3">
    <location>
        <begin position="145"/>
        <end position="154"/>
    </location>
</feature>
<dbReference type="Gene3D" id="3.20.20.140">
    <property type="entry name" value="Metal-dependent hydrolases"/>
    <property type="match status" value="1"/>
</dbReference>
<dbReference type="CDD" id="cd01310">
    <property type="entry name" value="TatD_DNAse"/>
    <property type="match status" value="1"/>
</dbReference>
<feature type="region of interest" description="Disordered" evidence="3">
    <location>
        <begin position="231"/>
        <end position="306"/>
    </location>
</feature>
<accession>A0A818R813</accession>
<dbReference type="PANTHER" id="PTHR46363">
    <property type="entry name" value="DEOXYRIBONUCLEASE TATDN2-RELATED"/>
    <property type="match status" value="1"/>
</dbReference>
<organism evidence="4 6">
    <name type="scientific">Rotaria socialis</name>
    <dbReference type="NCBI Taxonomy" id="392032"/>
    <lineage>
        <taxon>Eukaryota</taxon>
        <taxon>Metazoa</taxon>
        <taxon>Spiralia</taxon>
        <taxon>Gnathifera</taxon>
        <taxon>Rotifera</taxon>
        <taxon>Eurotatoria</taxon>
        <taxon>Bdelloidea</taxon>
        <taxon>Philodinida</taxon>
        <taxon>Philodinidae</taxon>
        <taxon>Rotaria</taxon>
    </lineage>
</organism>
<evidence type="ECO:0000256" key="3">
    <source>
        <dbReference type="SAM" id="MobiDB-lite"/>
    </source>
</evidence>
<dbReference type="InterPro" id="IPR001130">
    <property type="entry name" value="TatD-like"/>
</dbReference>
<evidence type="ECO:0000313" key="4">
    <source>
        <dbReference type="EMBL" id="CAF3653405.1"/>
    </source>
</evidence>
<dbReference type="SUPFAM" id="SSF51556">
    <property type="entry name" value="Metallo-dependent hydrolases"/>
    <property type="match status" value="1"/>
</dbReference>
<reference evidence="4" key="1">
    <citation type="submission" date="2021-02" db="EMBL/GenBank/DDBJ databases">
        <authorList>
            <person name="Nowell W R."/>
        </authorList>
    </citation>
    <scope>NUCLEOTIDE SEQUENCE</scope>
</reference>
<comment type="caution">
    <text evidence="4">The sequence shown here is derived from an EMBL/GenBank/DDBJ whole genome shotgun (WGS) entry which is preliminary data.</text>
</comment>
<keyword evidence="2" id="KW-0378">Hydrolase</keyword>
<dbReference type="PROSITE" id="PS01090">
    <property type="entry name" value="TATD_2"/>
    <property type="match status" value="1"/>
</dbReference>
<feature type="region of interest" description="Disordered" evidence="3">
    <location>
        <begin position="62"/>
        <end position="85"/>
    </location>
</feature>
<dbReference type="AlphaFoldDB" id="A0A818R813"/>